<evidence type="ECO:0000259" key="2">
    <source>
        <dbReference type="PROSITE" id="PS51459"/>
    </source>
</evidence>
<feature type="coiled-coil region" evidence="1">
    <location>
        <begin position="56"/>
        <end position="83"/>
    </location>
</feature>
<keyword evidence="1" id="KW-0175">Coiled coil</keyword>
<gene>
    <name evidence="3" type="ORF">JS521_23550</name>
</gene>
<dbReference type="RefSeq" id="WP_205084941.1">
    <property type="nucleotide sequence ID" value="NZ_JAFEUF010000142.1"/>
</dbReference>
<organism evidence="3 4">
    <name type="scientific">Streptomyces durocortorensis</name>
    <dbReference type="NCBI Taxonomy" id="2811104"/>
    <lineage>
        <taxon>Bacteria</taxon>
        <taxon>Bacillati</taxon>
        <taxon>Actinomycetota</taxon>
        <taxon>Actinomycetes</taxon>
        <taxon>Kitasatosporales</taxon>
        <taxon>Streptomycetaceae</taxon>
        <taxon>Streptomyces</taxon>
    </lineage>
</organism>
<evidence type="ECO:0000313" key="4">
    <source>
        <dbReference type="Proteomes" id="UP000712045"/>
    </source>
</evidence>
<dbReference type="PANTHER" id="PTHR13504:SF38">
    <property type="entry name" value="FIDO DOMAIN-CONTAINING PROTEIN"/>
    <property type="match status" value="1"/>
</dbReference>
<feature type="domain" description="Fido" evidence="2">
    <location>
        <begin position="108"/>
        <end position="265"/>
    </location>
</feature>
<proteinExistence type="predicted"/>
<name>A0ABS2I1C2_9ACTN</name>
<dbReference type="InterPro" id="IPR003812">
    <property type="entry name" value="Fido"/>
</dbReference>
<evidence type="ECO:0000256" key="1">
    <source>
        <dbReference type="SAM" id="Coils"/>
    </source>
</evidence>
<dbReference type="InterPro" id="IPR040198">
    <property type="entry name" value="Fido_containing"/>
</dbReference>
<dbReference type="Proteomes" id="UP000712045">
    <property type="component" value="Unassembled WGS sequence"/>
</dbReference>
<sequence length="382" mass="43274">MLYETPLLSAADHHVLAEVVEMRRALQHAVQQAPAKWTLDLRRHLTASAIAGSNTIEGYEVDARDVADLMDDAQEKVDVTEANRAETVAYQQAMTYIQSLHGVPDFEYSKGLLNALHWMLQGHHHPRKPAGQWRQGPIFITAAGDPHATEYEGPHEDEVARLMGELVDWLNTGDTDSDPLVRAAMAHFNLVKIHPWADGNGRMSRSLQTLLIAREGVLAPEFSSIEAWLGMPGHTWDYYKVLREVGGPVYSPKRDTSPWIRFNLRAYHEQTQRVQHRVDRSNQCWIQLDEQRDELGVSERQVTALHEVAMIGRVRRSRYEKAEGISEQQAQRDMQHLMRGDLLTPVGNTKGRFYVPGDRYPQNVLATAAARHTIRDPYGDAA</sequence>
<dbReference type="PANTHER" id="PTHR13504">
    <property type="entry name" value="FIDO DOMAIN-CONTAINING PROTEIN DDB_G0283145"/>
    <property type="match status" value="1"/>
</dbReference>
<reference evidence="3 4" key="1">
    <citation type="submission" date="2021-02" db="EMBL/GenBank/DDBJ databases">
        <title>Genome Streptomyces sp. RHZ10.</title>
        <authorList>
            <person name="Besaury L."/>
        </authorList>
    </citation>
    <scope>NUCLEOTIDE SEQUENCE [LARGE SCALE GENOMIC DNA]</scope>
    <source>
        <strain evidence="3 4">RHZ10</strain>
    </source>
</reference>
<dbReference type="PROSITE" id="PS51459">
    <property type="entry name" value="FIDO"/>
    <property type="match status" value="1"/>
</dbReference>
<dbReference type="InterPro" id="IPR036597">
    <property type="entry name" value="Fido-like_dom_sf"/>
</dbReference>
<evidence type="ECO:0000313" key="3">
    <source>
        <dbReference type="EMBL" id="MBM7056770.1"/>
    </source>
</evidence>
<dbReference type="Gene3D" id="1.10.3290.10">
    <property type="entry name" value="Fido-like domain"/>
    <property type="match status" value="1"/>
</dbReference>
<protein>
    <submittedName>
        <fullName evidence="3">Fic family protein</fullName>
    </submittedName>
</protein>
<comment type="caution">
    <text evidence="3">The sequence shown here is derived from an EMBL/GenBank/DDBJ whole genome shotgun (WGS) entry which is preliminary data.</text>
</comment>
<dbReference type="SUPFAM" id="SSF140931">
    <property type="entry name" value="Fic-like"/>
    <property type="match status" value="1"/>
</dbReference>
<keyword evidence="4" id="KW-1185">Reference proteome</keyword>
<accession>A0ABS2I1C2</accession>
<dbReference type="Pfam" id="PF02661">
    <property type="entry name" value="Fic"/>
    <property type="match status" value="1"/>
</dbReference>
<dbReference type="EMBL" id="JAFEUF010000142">
    <property type="protein sequence ID" value="MBM7056770.1"/>
    <property type="molecule type" value="Genomic_DNA"/>
</dbReference>